<evidence type="ECO:0000313" key="4">
    <source>
        <dbReference type="EMBL" id="OMP05229.1"/>
    </source>
</evidence>
<dbReference type="InterPro" id="IPR011990">
    <property type="entry name" value="TPR-like_helical_dom_sf"/>
</dbReference>
<dbReference type="InterPro" id="IPR002885">
    <property type="entry name" value="PPR_rpt"/>
</dbReference>
<dbReference type="Proteomes" id="UP000188268">
    <property type="component" value="Unassembled WGS sequence"/>
</dbReference>
<dbReference type="AlphaFoldDB" id="A0A1R3KDW5"/>
<accession>A0A1R3KDW5</accession>
<evidence type="ECO:0000256" key="2">
    <source>
        <dbReference type="ARBA" id="ARBA00022737"/>
    </source>
</evidence>
<dbReference type="GO" id="GO:0005739">
    <property type="term" value="C:mitochondrion"/>
    <property type="evidence" value="ECO:0007669"/>
    <property type="project" value="TreeGrafter"/>
</dbReference>
<keyword evidence="5" id="KW-1185">Reference proteome</keyword>
<dbReference type="OrthoDB" id="1890565at2759"/>
<evidence type="ECO:0000256" key="1">
    <source>
        <dbReference type="ARBA" id="ARBA00007626"/>
    </source>
</evidence>
<dbReference type="Gene3D" id="1.25.40.10">
    <property type="entry name" value="Tetratricopeptide repeat domain"/>
    <property type="match status" value="4"/>
</dbReference>
<evidence type="ECO:0000256" key="3">
    <source>
        <dbReference type="PROSITE-ProRule" id="PRU00708"/>
    </source>
</evidence>
<dbReference type="Pfam" id="PF13812">
    <property type="entry name" value="PPR_3"/>
    <property type="match status" value="2"/>
</dbReference>
<dbReference type="PANTHER" id="PTHR45717:SF6">
    <property type="entry name" value="PENTACOTRIPEPTIDE-REPEAT REGION OF PRORP DOMAIN-CONTAINING PROTEIN"/>
    <property type="match status" value="1"/>
</dbReference>
<dbReference type="PROSITE" id="PS51375">
    <property type="entry name" value="PPR"/>
    <property type="match status" value="1"/>
</dbReference>
<dbReference type="Gramene" id="OMP05229">
    <property type="protein sequence ID" value="OMP05229"/>
    <property type="gene ID" value="CCACVL1_01990"/>
</dbReference>
<comment type="similarity">
    <text evidence="1">Belongs to the PPR family. P subfamily.</text>
</comment>
<reference evidence="4 5" key="1">
    <citation type="submission" date="2013-09" db="EMBL/GenBank/DDBJ databases">
        <title>Corchorus capsularis genome sequencing.</title>
        <authorList>
            <person name="Alam M."/>
            <person name="Haque M.S."/>
            <person name="Islam M.S."/>
            <person name="Emdad E.M."/>
            <person name="Islam M.M."/>
            <person name="Ahmed B."/>
            <person name="Halim A."/>
            <person name="Hossen Q.M.M."/>
            <person name="Hossain M.Z."/>
            <person name="Ahmed R."/>
            <person name="Khan M.M."/>
            <person name="Islam R."/>
            <person name="Rashid M.M."/>
            <person name="Khan S.A."/>
            <person name="Rahman M.S."/>
            <person name="Alam M."/>
        </authorList>
    </citation>
    <scope>NUCLEOTIDE SEQUENCE [LARGE SCALE GENOMIC DNA]</scope>
    <source>
        <strain evidence="5">cv. CVL-1</strain>
        <tissue evidence="4">Whole seedling</tissue>
    </source>
</reference>
<proteinExistence type="inferred from homology"/>
<protein>
    <recommendedName>
        <fullName evidence="6">Pentacotripeptide-repeat region of PRORP domain-containing protein</fullName>
    </recommendedName>
</protein>
<feature type="repeat" description="PPR" evidence="3">
    <location>
        <begin position="43"/>
        <end position="77"/>
    </location>
</feature>
<dbReference type="PANTHER" id="PTHR45717">
    <property type="entry name" value="OS12G0527900 PROTEIN"/>
    <property type="match status" value="1"/>
</dbReference>
<comment type="caution">
    <text evidence="4">The sequence shown here is derived from an EMBL/GenBank/DDBJ whole genome shotgun (WGS) entry which is preliminary data.</text>
</comment>
<name>A0A1R3KDW5_COCAP</name>
<gene>
    <name evidence="4" type="ORF">CCACVL1_01990</name>
</gene>
<dbReference type="SUPFAM" id="SSF48452">
    <property type="entry name" value="TPR-like"/>
    <property type="match status" value="1"/>
</dbReference>
<organism evidence="4 5">
    <name type="scientific">Corchorus capsularis</name>
    <name type="common">Jute</name>
    <dbReference type="NCBI Taxonomy" id="210143"/>
    <lineage>
        <taxon>Eukaryota</taxon>
        <taxon>Viridiplantae</taxon>
        <taxon>Streptophyta</taxon>
        <taxon>Embryophyta</taxon>
        <taxon>Tracheophyta</taxon>
        <taxon>Spermatophyta</taxon>
        <taxon>Magnoliopsida</taxon>
        <taxon>eudicotyledons</taxon>
        <taxon>Gunneridae</taxon>
        <taxon>Pentapetalae</taxon>
        <taxon>rosids</taxon>
        <taxon>malvids</taxon>
        <taxon>Malvales</taxon>
        <taxon>Malvaceae</taxon>
        <taxon>Grewioideae</taxon>
        <taxon>Apeibeae</taxon>
        <taxon>Corchorus</taxon>
    </lineage>
</organism>
<evidence type="ECO:0008006" key="6">
    <source>
        <dbReference type="Google" id="ProtNLM"/>
    </source>
</evidence>
<dbReference type="EMBL" id="AWWV01005456">
    <property type="protein sequence ID" value="OMP05229.1"/>
    <property type="molecule type" value="Genomic_DNA"/>
</dbReference>
<keyword evidence="2" id="KW-0677">Repeat</keyword>
<sequence>MTYRRYFVSSPTDIAVRLNLIHKVHGIEHAENFFHSVSKNLKNYIVYGALLNSYVQEKSIEKAEYIMETMEEMGMATTSFPYNVLMNLYSQTGAYDRIDMLVQEMDWKGIPQDRYTMRNRMTAAVAVSDISKMESILNQMEDNSNFVVDWNEYSVAASGYLKVGMMDKALRMLKKIETMIQLDRRTEAFEFLLTLYAKTNNKDELYRVWNTYKPSVTIRDTSYCHMITALADLDDLHGAEKMFEELESQCTMYDFRVLNRLLVAYCKRGLFDKAESVVNKAVEGRTLFASTWQVLATGFMKHNQMPKAVEMLKKATSIGREGWRPTSTVFSACLDYLEEQGDVKGVEEMINSYKNSEPLTRNMHHRLLRCRIKAGETVSEVVDQMKRDGFDADKETISTLRLPQIERFSSPVPNMKLIGLNPLINSGISRVLKVLSYSTKIPRPISSPANAVDSLHSRVYRTGNPKASVIPILNQWLEEGKPIKHSNLQSLIKVLRSYGRCKHALEISEWMSDEMSHHISTGDIAIRLDLIGKVRGKYDKLDVLMQEMRVKGIECDTYTYNIRLNAYASSSDTELMENVLSNMESDARISIDWHSYVVAANGYLKAGLIEKVSQMLNKAEQIVPVYDARVPNLIISAYCKCGLIAKAEAYTSSLIVRGVIKGPDAFTWNSLASGYQIDGRMVKAVEAMKNAILGSTAAWKPNNITLAACIDYLKSENNTEAAEELLQLLRDRGLLSTDVHDRLAIYIRDRNLDASALDLIKGCNQTLDEEVQGANECQI</sequence>
<evidence type="ECO:0000313" key="5">
    <source>
        <dbReference type="Proteomes" id="UP000188268"/>
    </source>
</evidence>
<dbReference type="OMA" id="RISIDWH"/>
<dbReference type="NCBIfam" id="TIGR00756">
    <property type="entry name" value="PPR"/>
    <property type="match status" value="1"/>
</dbReference>
<dbReference type="STRING" id="210143.A0A1R3KDW5"/>
<dbReference type="Pfam" id="PF01535">
    <property type="entry name" value="PPR"/>
    <property type="match status" value="6"/>
</dbReference>
<dbReference type="GO" id="GO:0003729">
    <property type="term" value="F:mRNA binding"/>
    <property type="evidence" value="ECO:0007669"/>
    <property type="project" value="UniProtKB-ARBA"/>
</dbReference>